<protein>
    <submittedName>
        <fullName evidence="2">Uncharacterized protein</fullName>
    </submittedName>
</protein>
<accession>A0ABD1CAJ8</accession>
<proteinExistence type="predicted"/>
<name>A0ABD1CAJ8_CULPP</name>
<reference evidence="2 3" key="1">
    <citation type="submission" date="2024-05" db="EMBL/GenBank/DDBJ databases">
        <title>Culex pipiens pipiens assembly and annotation.</title>
        <authorList>
            <person name="Alout H."/>
            <person name="Durand T."/>
        </authorList>
    </citation>
    <scope>NUCLEOTIDE SEQUENCE [LARGE SCALE GENOMIC DNA]</scope>
    <source>
        <strain evidence="2">HA-2024</strain>
        <tissue evidence="2">Whole body</tissue>
    </source>
</reference>
<feature type="region of interest" description="Disordered" evidence="1">
    <location>
        <begin position="1"/>
        <end position="27"/>
    </location>
</feature>
<dbReference type="Proteomes" id="UP001562425">
    <property type="component" value="Unassembled WGS sequence"/>
</dbReference>
<evidence type="ECO:0000313" key="2">
    <source>
        <dbReference type="EMBL" id="KAL1373373.1"/>
    </source>
</evidence>
<evidence type="ECO:0000313" key="3">
    <source>
        <dbReference type="Proteomes" id="UP001562425"/>
    </source>
</evidence>
<dbReference type="AlphaFoldDB" id="A0ABD1CAJ8"/>
<evidence type="ECO:0000256" key="1">
    <source>
        <dbReference type="SAM" id="MobiDB-lite"/>
    </source>
</evidence>
<comment type="caution">
    <text evidence="2">The sequence shown here is derived from an EMBL/GenBank/DDBJ whole genome shotgun (WGS) entry which is preliminary data.</text>
</comment>
<organism evidence="2 3">
    <name type="scientific">Culex pipiens pipiens</name>
    <name type="common">Northern house mosquito</name>
    <dbReference type="NCBI Taxonomy" id="38569"/>
    <lineage>
        <taxon>Eukaryota</taxon>
        <taxon>Metazoa</taxon>
        <taxon>Ecdysozoa</taxon>
        <taxon>Arthropoda</taxon>
        <taxon>Hexapoda</taxon>
        <taxon>Insecta</taxon>
        <taxon>Pterygota</taxon>
        <taxon>Neoptera</taxon>
        <taxon>Endopterygota</taxon>
        <taxon>Diptera</taxon>
        <taxon>Nematocera</taxon>
        <taxon>Culicoidea</taxon>
        <taxon>Culicidae</taxon>
        <taxon>Culicinae</taxon>
        <taxon>Culicini</taxon>
        <taxon>Culex</taxon>
        <taxon>Culex</taxon>
    </lineage>
</organism>
<gene>
    <name evidence="2" type="ORF">pipiens_018694</name>
</gene>
<dbReference type="EMBL" id="JBEHCU010014440">
    <property type="protein sequence ID" value="KAL1373373.1"/>
    <property type="molecule type" value="Genomic_DNA"/>
</dbReference>
<sequence>MEPGSSGQGVAEAAEHSYQIHNLETVTEEEDNFKEWPLLVEDSTKSQLSRPLTRLLQQLDRQVQRNES</sequence>
<keyword evidence="3" id="KW-1185">Reference proteome</keyword>